<feature type="compositionally biased region" description="Low complexity" evidence="1">
    <location>
        <begin position="81"/>
        <end position="92"/>
    </location>
</feature>
<evidence type="ECO:0000256" key="1">
    <source>
        <dbReference type="SAM" id="MobiDB-lite"/>
    </source>
</evidence>
<feature type="compositionally biased region" description="Polar residues" evidence="1">
    <location>
        <begin position="57"/>
        <end position="74"/>
    </location>
</feature>
<comment type="caution">
    <text evidence="2">The sequence shown here is derived from an EMBL/GenBank/DDBJ whole genome shotgun (WGS) entry which is preliminary data.</text>
</comment>
<sequence>MVERRMEVALKPDIDVQKREGTEQRRTGGRTWVFEEWASSERYFDTGWYRRSRTKSDGTGTDENTHTRTLSSHITPHLRLPSTTDTTPSTIDGGVGEGRGRRRRCQERWGSSIRAVRLRGPAECSAVQRAVPLWGGEGGRGSMSRSRIAEHEWLQNVSRFQERGRSKYVHECGRGGDRARGPEAGVGGAEVLRGAAVGSLARYVSELIRRFRRRDGCYSMSVSAYSRQIEGETYGDGALGTRTWWWEPRRIDAGSIQLHH</sequence>
<dbReference type="EMBL" id="JACGCI010000068">
    <property type="protein sequence ID" value="KAF6748777.1"/>
    <property type="molecule type" value="Genomic_DNA"/>
</dbReference>
<dbReference type="AlphaFoldDB" id="A0A8H6HLX3"/>
<protein>
    <submittedName>
        <fullName evidence="2">Uncharacterized protein</fullName>
    </submittedName>
</protein>
<evidence type="ECO:0000313" key="2">
    <source>
        <dbReference type="EMBL" id="KAF6748777.1"/>
    </source>
</evidence>
<proteinExistence type="predicted"/>
<organism evidence="2 3">
    <name type="scientific">Ephemerocybe angulata</name>
    <dbReference type="NCBI Taxonomy" id="980116"/>
    <lineage>
        <taxon>Eukaryota</taxon>
        <taxon>Fungi</taxon>
        <taxon>Dikarya</taxon>
        <taxon>Basidiomycota</taxon>
        <taxon>Agaricomycotina</taxon>
        <taxon>Agaricomycetes</taxon>
        <taxon>Agaricomycetidae</taxon>
        <taxon>Agaricales</taxon>
        <taxon>Agaricineae</taxon>
        <taxon>Psathyrellaceae</taxon>
        <taxon>Ephemerocybe</taxon>
    </lineage>
</organism>
<evidence type="ECO:0000313" key="3">
    <source>
        <dbReference type="Proteomes" id="UP000521943"/>
    </source>
</evidence>
<feature type="region of interest" description="Disordered" evidence="1">
    <location>
        <begin position="51"/>
        <end position="106"/>
    </location>
</feature>
<gene>
    <name evidence="2" type="ORF">DFP72DRAFT_853163</name>
</gene>
<dbReference type="Proteomes" id="UP000521943">
    <property type="component" value="Unassembled WGS sequence"/>
</dbReference>
<accession>A0A8H6HLX3</accession>
<reference evidence="2 3" key="1">
    <citation type="submission" date="2020-07" db="EMBL/GenBank/DDBJ databases">
        <title>Comparative genomics of pyrophilous fungi reveals a link between fire events and developmental genes.</title>
        <authorList>
            <consortium name="DOE Joint Genome Institute"/>
            <person name="Steindorff A.S."/>
            <person name="Carver A."/>
            <person name="Calhoun S."/>
            <person name="Stillman K."/>
            <person name="Liu H."/>
            <person name="Lipzen A."/>
            <person name="Pangilinan J."/>
            <person name="Labutti K."/>
            <person name="Bruns T.D."/>
            <person name="Grigoriev I.V."/>
        </authorList>
    </citation>
    <scope>NUCLEOTIDE SEQUENCE [LARGE SCALE GENOMIC DNA]</scope>
    <source>
        <strain evidence="2 3">CBS 144469</strain>
    </source>
</reference>
<keyword evidence="3" id="KW-1185">Reference proteome</keyword>
<name>A0A8H6HLX3_9AGAR</name>